<accession>A0AC35EXB6</accession>
<reference evidence="2" key="1">
    <citation type="submission" date="2022-11" db="UniProtKB">
        <authorList>
            <consortium name="WormBaseParasite"/>
        </authorList>
    </citation>
    <scope>IDENTIFICATION</scope>
</reference>
<organism evidence="1 2">
    <name type="scientific">Panagrolaimus sp. PS1159</name>
    <dbReference type="NCBI Taxonomy" id="55785"/>
    <lineage>
        <taxon>Eukaryota</taxon>
        <taxon>Metazoa</taxon>
        <taxon>Ecdysozoa</taxon>
        <taxon>Nematoda</taxon>
        <taxon>Chromadorea</taxon>
        <taxon>Rhabditida</taxon>
        <taxon>Tylenchina</taxon>
        <taxon>Panagrolaimomorpha</taxon>
        <taxon>Panagrolaimoidea</taxon>
        <taxon>Panagrolaimidae</taxon>
        <taxon>Panagrolaimus</taxon>
    </lineage>
</organism>
<dbReference type="WBParaSite" id="PS1159_v2.g11659.t1">
    <property type="protein sequence ID" value="PS1159_v2.g11659.t1"/>
    <property type="gene ID" value="PS1159_v2.g11659"/>
</dbReference>
<sequence>MEYQVSAHDTLERIAACHDCTVGELVKLNKMHSRMVFPGQKIRVPVPQDPTTTNSNPSTLNSQTTSDGYTLITTASPSQSPLESPVKPPGSAVRQMSTISYQSTTSPHRQSSITSGHGHIDAEDTDCLRRFLKVKVKQVTESDGTVTGTLLITPNCVMFDPDLTHPLVKENGPDLYGMVANMDDIVSVSVFKHDHSLVEQRESETSESKKLSFDCGPTEDEYRTAEENNLDTSGEVFSDTEIGNSNSNENENSNHINPPLSLTMSIDPQLPSIQEEGHMKSTPTPDNPPMNSLDATVIKRRATSDVGVIPNDPDINDSQQPQQQQHPIDNSNVPDRPRAHSDLQPSTSLDSEQQQKSGFSRFSPSMTRRSFGRLGRTLSSRANSLKGTVTSGAQTVASGTQKVAHGVVTHTKSAAGHIQSGIETGVKTVAAVPTSIVSVGSEILQEGQDLYGSFVAELKGEPPKSPVAIKREKSLATLESLRQKTHEARMTSINQNNIDSVFTKASINDEVHDLFPSIESMSSSINPPVIGTPPDPPMYMTIRVDRKRMTKKKRINYEDALTGNRHASVSSTSDDLSFGNRRRCEFWFAIPRASADAIYHFLLIWSPGYHQSEEAESSTNENNTSRNSLSQEPAAVSSHTGIGSKKGLIVLDSHSEDPRITAGGRIDEQNWFGATFGSGLIREWEIITVRELCRRLSLDQEFDLAEIPLPEGSTQSQILDEFMIRQIAETLPPRAEGYPWVLIYNSEKHGFSLATLYRKMEAWYDEMSPILLIIRDTHGHVFGAMVSTAIRPSEHYYGTADACFLFRFTGKVPHTRELRHYEWTGDNQFFINSTRETLSIGAGQGHAGLWLDADLNHGRSQRCKTFDNEPLAGGDQEDFIIQFVEAFGFSMN</sequence>
<evidence type="ECO:0000313" key="2">
    <source>
        <dbReference type="WBParaSite" id="PS1159_v2.g11659.t1"/>
    </source>
</evidence>
<name>A0AC35EXB6_9BILA</name>
<proteinExistence type="predicted"/>
<evidence type="ECO:0000313" key="1">
    <source>
        <dbReference type="Proteomes" id="UP000887580"/>
    </source>
</evidence>
<dbReference type="Proteomes" id="UP000887580">
    <property type="component" value="Unplaced"/>
</dbReference>
<protein>
    <submittedName>
        <fullName evidence="2">Uncharacterized protein</fullName>
    </submittedName>
</protein>